<feature type="disulfide bond" description="Redox-active" evidence="6">
    <location>
        <begin position="268"/>
        <end position="271"/>
    </location>
</feature>
<dbReference type="InParanoid" id="F8A937"/>
<comment type="subcellular location">
    <subcellularLocation>
        <location evidence="6">Cytoplasm</location>
    </subcellularLocation>
</comment>
<dbReference type="Proteomes" id="UP000006793">
    <property type="component" value="Chromosome"/>
</dbReference>
<dbReference type="EMBL" id="CP002683">
    <property type="protein sequence ID" value="AEH45165.1"/>
    <property type="molecule type" value="Genomic_DNA"/>
</dbReference>
<feature type="coiled-coil region" evidence="7">
    <location>
        <begin position="272"/>
        <end position="299"/>
    </location>
</feature>
<evidence type="ECO:0000256" key="2">
    <source>
        <dbReference type="ARBA" id="ARBA00022833"/>
    </source>
</evidence>
<dbReference type="OrthoDB" id="9776534at2"/>
<keyword evidence="9" id="KW-1185">Reference proteome</keyword>
<evidence type="ECO:0000256" key="1">
    <source>
        <dbReference type="ARBA" id="ARBA00022490"/>
    </source>
</evidence>
<evidence type="ECO:0000256" key="3">
    <source>
        <dbReference type="ARBA" id="ARBA00023157"/>
    </source>
</evidence>
<dbReference type="InterPro" id="IPR000397">
    <property type="entry name" value="Heat_shock_Hsp33"/>
</dbReference>
<dbReference type="STRING" id="667014.Thein_1298"/>
<dbReference type="InterPro" id="IPR016153">
    <property type="entry name" value="Heat_shock_Hsp33_N"/>
</dbReference>
<evidence type="ECO:0000256" key="5">
    <source>
        <dbReference type="ARBA" id="ARBA00023284"/>
    </source>
</evidence>
<dbReference type="GO" id="GO:0044183">
    <property type="term" value="F:protein folding chaperone"/>
    <property type="evidence" value="ECO:0007669"/>
    <property type="project" value="TreeGrafter"/>
</dbReference>
<dbReference type="Gene3D" id="3.90.1280.10">
    <property type="entry name" value="HSP33 redox switch-like"/>
    <property type="match status" value="1"/>
</dbReference>
<dbReference type="GO" id="GO:0051082">
    <property type="term" value="F:unfolded protein binding"/>
    <property type="evidence" value="ECO:0007669"/>
    <property type="project" value="UniProtKB-UniRule"/>
</dbReference>
<name>F8A937_THEID</name>
<dbReference type="HOGENOM" id="CLU_054493_1_0_0"/>
<dbReference type="Pfam" id="PF01430">
    <property type="entry name" value="HSP33"/>
    <property type="match status" value="1"/>
</dbReference>
<keyword evidence="3 6" id="KW-1015">Disulfide bond</keyword>
<comment type="similarity">
    <text evidence="6">Belongs to the HSP33 family.</text>
</comment>
<evidence type="ECO:0000256" key="6">
    <source>
        <dbReference type="HAMAP-Rule" id="MF_00117"/>
    </source>
</evidence>
<dbReference type="GO" id="GO:0005737">
    <property type="term" value="C:cytoplasm"/>
    <property type="evidence" value="ECO:0007669"/>
    <property type="project" value="UniProtKB-SubCell"/>
</dbReference>
<feature type="disulfide bond" description="Redox-active" evidence="6">
    <location>
        <begin position="235"/>
        <end position="237"/>
    </location>
</feature>
<dbReference type="HAMAP" id="MF_00117">
    <property type="entry name" value="HslO"/>
    <property type="match status" value="1"/>
</dbReference>
<reference evidence="9" key="1">
    <citation type="submission" date="2011-04" db="EMBL/GenBank/DDBJ databases">
        <title>The complete genome of Thermodesulfatator indicus DSM 15286.</title>
        <authorList>
            <person name="Lucas S."/>
            <person name="Copeland A."/>
            <person name="Lapidus A."/>
            <person name="Bruce D."/>
            <person name="Goodwin L."/>
            <person name="Pitluck S."/>
            <person name="Peters L."/>
            <person name="Kyrpides N."/>
            <person name="Mavromatis K."/>
            <person name="Pagani I."/>
            <person name="Ivanova N."/>
            <person name="Saunders L."/>
            <person name="Detter J.C."/>
            <person name="Tapia R."/>
            <person name="Han C."/>
            <person name="Land M."/>
            <person name="Hauser L."/>
            <person name="Markowitz V."/>
            <person name="Cheng J.-F."/>
            <person name="Hugenholtz P."/>
            <person name="Woyke T."/>
            <person name="Wu D."/>
            <person name="Spring S."/>
            <person name="Schroeder M."/>
            <person name="Brambilla E."/>
            <person name="Klenk H.-P."/>
            <person name="Eisen J.A."/>
        </authorList>
    </citation>
    <scope>NUCLEOTIDE SEQUENCE [LARGE SCALE GENOMIC DNA]</scope>
    <source>
        <strain evidence="9">DSM 15286 / JCM 11887 / CIR29812</strain>
    </source>
</reference>
<dbReference type="PANTHER" id="PTHR30111">
    <property type="entry name" value="33 KDA CHAPERONIN"/>
    <property type="match status" value="1"/>
</dbReference>
<dbReference type="PaxDb" id="667014-Thein_1298"/>
<dbReference type="Gene3D" id="3.55.30.10">
    <property type="entry name" value="Hsp33 domain"/>
    <property type="match status" value="1"/>
</dbReference>
<evidence type="ECO:0000313" key="8">
    <source>
        <dbReference type="EMBL" id="AEH45165.1"/>
    </source>
</evidence>
<keyword evidence="7" id="KW-0175">Coiled coil</keyword>
<dbReference type="KEGG" id="tid:Thein_1298"/>
<dbReference type="SUPFAM" id="SSF118352">
    <property type="entry name" value="HSP33 redox switch-like"/>
    <property type="match status" value="1"/>
</dbReference>
<protein>
    <recommendedName>
        <fullName evidence="6">33 kDa chaperonin</fullName>
    </recommendedName>
    <alternativeName>
        <fullName evidence="6">Heat shock protein 33 homolog</fullName>
        <shortName evidence="6">HSP33</shortName>
    </alternativeName>
</protein>
<keyword evidence="4 6" id="KW-0143">Chaperone</keyword>
<evidence type="ECO:0000256" key="4">
    <source>
        <dbReference type="ARBA" id="ARBA00023186"/>
    </source>
</evidence>
<sequence length="299" mass="32779">MSYAVRGMTKDGAFRIFAADTKDIVEEARKIHGTSPTATAVLGRALTAAALLGLDLKTGRVMIQINGGGPIGEVLAEADAQGSVRGLVQKPNIHLTPQKGKLLVGQAVGRDGFISVTRDLGLKEPYQGSTKLISGEIAEDVSYYLTVSEQIPSAVGLGVFVDTDNQVKAAGGFLIQTLPAATDEQIANIEEVLKKLPPVTSLLREEELSPEEILYRIFGRDNVEILEKRPLAYRCRCSRDRVERALIALGPEEIEELIKKNEPARITCDFCNREYIFTVEELEKLLSQIEEKSRRELDA</sequence>
<proteinExistence type="inferred from homology"/>
<dbReference type="FunCoup" id="F8A937">
    <property type="interactions" value="245"/>
</dbReference>
<dbReference type="NCBIfam" id="NF001033">
    <property type="entry name" value="PRK00114.1"/>
    <property type="match status" value="1"/>
</dbReference>
<dbReference type="SUPFAM" id="SSF64397">
    <property type="entry name" value="Hsp33 domain"/>
    <property type="match status" value="1"/>
</dbReference>
<keyword evidence="1 6" id="KW-0963">Cytoplasm</keyword>
<dbReference type="GO" id="GO:0042026">
    <property type="term" value="P:protein refolding"/>
    <property type="evidence" value="ECO:0007669"/>
    <property type="project" value="TreeGrafter"/>
</dbReference>
<keyword evidence="2 6" id="KW-0862">Zinc</keyword>
<reference evidence="8 9" key="2">
    <citation type="journal article" date="2012" name="Stand. Genomic Sci.">
        <title>Complete genome sequence of the thermophilic sulfate-reducing ocean bacterium Thermodesulfatator indicus type strain (CIR29812(T)).</title>
        <authorList>
            <person name="Anderson I."/>
            <person name="Saunders E."/>
            <person name="Lapidus A."/>
            <person name="Nolan M."/>
            <person name="Lucas S."/>
            <person name="Tice H."/>
            <person name="Del Rio T.G."/>
            <person name="Cheng J.F."/>
            <person name="Han C."/>
            <person name="Tapia R."/>
            <person name="Goodwin L.A."/>
            <person name="Pitluck S."/>
            <person name="Liolios K."/>
            <person name="Mavromatis K."/>
            <person name="Pagani I."/>
            <person name="Ivanova N."/>
            <person name="Mikhailova N."/>
            <person name="Pati A."/>
            <person name="Chen A."/>
            <person name="Palaniappan K."/>
            <person name="Land M."/>
            <person name="Hauser L."/>
            <person name="Jeffries C.D."/>
            <person name="Chang Y.J."/>
            <person name="Brambilla E.M."/>
            <person name="Rohde M."/>
            <person name="Spring S."/>
            <person name="Goker M."/>
            <person name="Detter J.C."/>
            <person name="Woyke T."/>
            <person name="Bristow J."/>
            <person name="Eisen J.A."/>
            <person name="Markowitz V."/>
            <person name="Hugenholtz P."/>
            <person name="Kyrpides N.C."/>
            <person name="Klenk H.P."/>
        </authorList>
    </citation>
    <scope>NUCLEOTIDE SEQUENCE [LARGE SCALE GENOMIC DNA]</scope>
    <source>
        <strain evidence="9">DSM 15286 / JCM 11887 / CIR29812</strain>
    </source>
</reference>
<evidence type="ECO:0000256" key="7">
    <source>
        <dbReference type="SAM" id="Coils"/>
    </source>
</evidence>
<dbReference type="RefSeq" id="WP_013907907.1">
    <property type="nucleotide sequence ID" value="NC_015681.1"/>
</dbReference>
<dbReference type="CDD" id="cd00498">
    <property type="entry name" value="Hsp33"/>
    <property type="match status" value="1"/>
</dbReference>
<organism evidence="8 9">
    <name type="scientific">Thermodesulfatator indicus (strain DSM 15286 / JCM 11887 / CIR29812)</name>
    <dbReference type="NCBI Taxonomy" id="667014"/>
    <lineage>
        <taxon>Bacteria</taxon>
        <taxon>Pseudomonadati</taxon>
        <taxon>Thermodesulfobacteriota</taxon>
        <taxon>Thermodesulfobacteria</taxon>
        <taxon>Thermodesulfobacteriales</taxon>
        <taxon>Thermodesulfatatoraceae</taxon>
        <taxon>Thermodesulfatator</taxon>
    </lineage>
</organism>
<dbReference type="eggNOG" id="COG1281">
    <property type="taxonomic scope" value="Bacteria"/>
</dbReference>
<evidence type="ECO:0000313" key="9">
    <source>
        <dbReference type="Proteomes" id="UP000006793"/>
    </source>
</evidence>
<accession>F8A937</accession>
<dbReference type="InterPro" id="IPR016154">
    <property type="entry name" value="Heat_shock_Hsp33_C"/>
</dbReference>
<comment type="function">
    <text evidence="6">Redox regulated molecular chaperone. Protects both thermally unfolding and oxidatively damaged proteins from irreversible aggregation. Plays an important role in the bacterial defense system toward oxidative stress.</text>
</comment>
<dbReference type="PIRSF" id="PIRSF005261">
    <property type="entry name" value="Heat_shock_Hsp33"/>
    <property type="match status" value="1"/>
</dbReference>
<dbReference type="AlphaFoldDB" id="F8A937"/>
<comment type="PTM">
    <text evidence="6">Under oxidizing conditions two disulfide bonds are formed involving the reactive cysteines. Under reducing conditions zinc is bound to the reactive cysteines and the protein is inactive.</text>
</comment>
<keyword evidence="5 6" id="KW-0676">Redox-active center</keyword>
<gene>
    <name evidence="6" type="primary">hslO</name>
    <name evidence="8" type="ordered locus">Thein_1298</name>
</gene>
<dbReference type="PANTHER" id="PTHR30111:SF1">
    <property type="entry name" value="33 KDA CHAPERONIN"/>
    <property type="match status" value="1"/>
</dbReference>
<dbReference type="PATRIC" id="fig|667014.3.peg.1336"/>